<keyword evidence="1" id="KW-1133">Transmembrane helix</keyword>
<protein>
    <submittedName>
        <fullName evidence="2">4 kDa protein</fullName>
    </submittedName>
</protein>
<proteinExistence type="predicted"/>
<accession>A0A2R2Y3Z1</accession>
<gene>
    <name evidence="2" type="primary">ORF11</name>
</gene>
<evidence type="ECO:0000256" key="1">
    <source>
        <dbReference type="SAM" id="Phobius"/>
    </source>
</evidence>
<organism evidence="2">
    <name type="scientific">Grapevine leafroll-associated virus 3</name>
    <dbReference type="NCBI Taxonomy" id="55951"/>
    <lineage>
        <taxon>Viruses</taxon>
        <taxon>Riboviria</taxon>
        <taxon>Orthornavirae</taxon>
        <taxon>Kitrinoviricota</taxon>
        <taxon>Alsuviricetes</taxon>
        <taxon>Martellivirales</taxon>
        <taxon>Closteroviridae</taxon>
        <taxon>Ampelovirus</taxon>
        <taxon>Ampelovirus trivitis</taxon>
    </lineage>
</organism>
<dbReference type="EMBL" id="KY073324">
    <property type="protein sequence ID" value="ATG84359.1"/>
    <property type="molecule type" value="Genomic_RNA"/>
</dbReference>
<feature type="transmembrane region" description="Helical" evidence="1">
    <location>
        <begin position="17"/>
        <end position="35"/>
    </location>
</feature>
<name>A0A2R2Y3Z1_9CLOS</name>
<evidence type="ECO:0000313" key="2">
    <source>
        <dbReference type="EMBL" id="ATG84359.1"/>
    </source>
</evidence>
<reference evidence="2" key="1">
    <citation type="submission" date="2016-10" db="EMBL/GenBank/DDBJ databases">
        <title>Deep sequencing analysis of viruses infecting grapevines: Discovery of two new groups of novel genetic variants of grapevine leafroll-associated virus 3.</title>
        <authorList>
            <person name="Xiao H."/>
            <person name="Meng B."/>
        </authorList>
    </citation>
    <scope>NUCLEOTIDE SEQUENCE</scope>
    <source>
        <strain evidence="2">8415B</strain>
    </source>
</reference>
<keyword evidence="1" id="KW-0812">Transmembrane</keyword>
<sequence length="38" mass="4224">MMALCCLSNHEHDRTSLAILFVCAIIVSVVIVCCCRQK</sequence>
<keyword evidence="1" id="KW-0472">Membrane</keyword>